<sequence length="274" mass="30783">MRGNSKMESNNKLTKKDYLNTTLRAYLLQNAFNYSNYQGVGYANILYPALRKMYKDDEQLKKALIDNIEFYNTNPHFVPFVSNLQLVMLENGRPIEEGRSMKMALMGPLAGIGDSLSQFLLAPLFSTICATMALQGHISGPIIFLLGLNIILLVIKLVSGNYGYKLGTNIIETVSEKMNKFTYAASIVGVTVISALATKMVKLSLPFTYTQMIDGKEQIVQVQKMIDGIAPALLPICYTALIYYLLKKKKWNTYYLVIFTIVLSVVATFFKIFV</sequence>
<accession>A0ABT7HHS0</accession>
<dbReference type="InterPro" id="IPR050303">
    <property type="entry name" value="GatZ_KbaZ_carbometab"/>
</dbReference>
<gene>
    <name evidence="2" type="ORF">QQA45_00815</name>
</gene>
<feature type="transmembrane region" description="Helical" evidence="1">
    <location>
        <begin position="140"/>
        <end position="160"/>
    </location>
</feature>
<dbReference type="InterPro" id="IPR004704">
    <property type="entry name" value="PTS_IID_man"/>
</dbReference>
<evidence type="ECO:0000313" key="3">
    <source>
        <dbReference type="Proteomes" id="UP001225134"/>
    </source>
</evidence>
<name>A0ABT7HHS0_9FUSO</name>
<comment type="caution">
    <text evidence="2">The sequence shown here is derived from an EMBL/GenBank/DDBJ whole genome shotgun (WGS) entry which is preliminary data.</text>
</comment>
<protein>
    <submittedName>
        <fullName evidence="2">PTS system mannose/fructose/sorbose family transporter subunit IID</fullName>
    </submittedName>
</protein>
<feature type="transmembrane region" description="Helical" evidence="1">
    <location>
        <begin position="181"/>
        <end position="205"/>
    </location>
</feature>
<proteinExistence type="predicted"/>
<organism evidence="2 3">
    <name type="scientific">Sneathia sanguinegens</name>
    <dbReference type="NCBI Taxonomy" id="40543"/>
    <lineage>
        <taxon>Bacteria</taxon>
        <taxon>Fusobacteriati</taxon>
        <taxon>Fusobacteriota</taxon>
        <taxon>Fusobacteriia</taxon>
        <taxon>Fusobacteriales</taxon>
        <taxon>Leptotrichiaceae</taxon>
        <taxon>Sneathia</taxon>
    </lineage>
</organism>
<dbReference type="Proteomes" id="UP001225134">
    <property type="component" value="Unassembled WGS sequence"/>
</dbReference>
<dbReference type="Pfam" id="PF03613">
    <property type="entry name" value="EIID-AGA"/>
    <property type="match status" value="1"/>
</dbReference>
<keyword evidence="1" id="KW-1133">Transmembrane helix</keyword>
<evidence type="ECO:0000256" key="1">
    <source>
        <dbReference type="SAM" id="Phobius"/>
    </source>
</evidence>
<dbReference type="EMBL" id="JASSPP010000001">
    <property type="protein sequence ID" value="MDK9580073.1"/>
    <property type="molecule type" value="Genomic_DNA"/>
</dbReference>
<feature type="transmembrane region" description="Helical" evidence="1">
    <location>
        <begin position="225"/>
        <end position="246"/>
    </location>
</feature>
<dbReference type="PROSITE" id="PS51108">
    <property type="entry name" value="PTS_EIID"/>
    <property type="match status" value="1"/>
</dbReference>
<dbReference type="PANTHER" id="PTHR32502:SF23">
    <property type="entry name" value="TRANSPORT PROTEIN, PTS SYSTEM"/>
    <property type="match status" value="1"/>
</dbReference>
<evidence type="ECO:0000313" key="2">
    <source>
        <dbReference type="EMBL" id="MDK9580073.1"/>
    </source>
</evidence>
<feature type="transmembrane region" description="Helical" evidence="1">
    <location>
        <begin position="253"/>
        <end position="273"/>
    </location>
</feature>
<keyword evidence="1" id="KW-0472">Membrane</keyword>
<keyword evidence="1" id="KW-0812">Transmembrane</keyword>
<dbReference type="PANTHER" id="PTHR32502">
    <property type="entry name" value="N-ACETYLGALACTOSAMINE PERMEASE II COMPONENT-RELATED"/>
    <property type="match status" value="1"/>
</dbReference>
<reference evidence="2 3" key="1">
    <citation type="submission" date="2023-06" db="EMBL/GenBank/DDBJ databases">
        <title>Antibody response to the Sneathia vaginalis cytopathogenic toxin A during pregnancy.</title>
        <authorList>
            <person name="Mccoy Z.T."/>
            <person name="Serrano M.G."/>
            <person name="Spaine K."/>
            <person name="Edwards D.J."/>
            <person name="Buck G.A."/>
            <person name="Jefferson K."/>
        </authorList>
    </citation>
    <scope>NUCLEOTIDE SEQUENCE [LARGE SCALE GENOMIC DNA]</scope>
    <source>
        <strain evidence="2 3">CCUG 42621</strain>
    </source>
</reference>
<keyword evidence="3" id="KW-1185">Reference proteome</keyword>
<feature type="transmembrane region" description="Helical" evidence="1">
    <location>
        <begin position="109"/>
        <end position="134"/>
    </location>
</feature>